<evidence type="ECO:0000256" key="8">
    <source>
        <dbReference type="ARBA" id="ARBA00022786"/>
    </source>
</evidence>
<dbReference type="InterPro" id="IPR035983">
    <property type="entry name" value="Hect_E3_ubiquitin_ligase"/>
</dbReference>
<dbReference type="GO" id="GO:0048814">
    <property type="term" value="P:regulation of dendrite morphogenesis"/>
    <property type="evidence" value="ECO:0007669"/>
    <property type="project" value="TreeGrafter"/>
</dbReference>
<dbReference type="GO" id="GO:0016567">
    <property type="term" value="P:protein ubiquitination"/>
    <property type="evidence" value="ECO:0007669"/>
    <property type="project" value="TreeGrafter"/>
</dbReference>
<feature type="region of interest" description="Disordered" evidence="13">
    <location>
        <begin position="1"/>
        <end position="46"/>
    </location>
</feature>
<dbReference type="PROSITE" id="PS01159">
    <property type="entry name" value="WW_DOMAIN_1"/>
    <property type="match status" value="3"/>
</dbReference>
<dbReference type="PROSITE" id="PS50020">
    <property type="entry name" value="WW_DOMAIN_2"/>
    <property type="match status" value="3"/>
</dbReference>
<evidence type="ECO:0000256" key="13">
    <source>
        <dbReference type="SAM" id="MobiDB-lite"/>
    </source>
</evidence>
<proteinExistence type="predicted"/>
<evidence type="ECO:0000256" key="9">
    <source>
        <dbReference type="ARBA" id="ARBA00022843"/>
    </source>
</evidence>
<keyword evidence="6 10" id="KW-0808">Transferase</keyword>
<dbReference type="GO" id="GO:0019871">
    <property type="term" value="F:sodium channel inhibitor activity"/>
    <property type="evidence" value="ECO:0007669"/>
    <property type="project" value="TreeGrafter"/>
</dbReference>
<dbReference type="EMBL" id="JAZDUA010000223">
    <property type="protein sequence ID" value="KAK7863722.1"/>
    <property type="molecule type" value="Genomic_DNA"/>
</dbReference>
<feature type="domain" description="WW" evidence="15">
    <location>
        <begin position="443"/>
        <end position="476"/>
    </location>
</feature>
<dbReference type="Pfam" id="PF00632">
    <property type="entry name" value="HECT"/>
    <property type="match status" value="1"/>
</dbReference>
<dbReference type="SMART" id="SM00119">
    <property type="entry name" value="HECTc"/>
    <property type="match status" value="1"/>
</dbReference>
<dbReference type="SMART" id="SM00456">
    <property type="entry name" value="WW"/>
    <property type="match status" value="3"/>
</dbReference>
<feature type="compositionally biased region" description="Basic residues" evidence="13">
    <location>
        <begin position="249"/>
        <end position="258"/>
    </location>
</feature>
<dbReference type="AlphaFoldDB" id="A0AAN9VJF8"/>
<feature type="compositionally biased region" description="Low complexity" evidence="13">
    <location>
        <begin position="36"/>
        <end position="46"/>
    </location>
</feature>
<dbReference type="CDD" id="cd00078">
    <property type="entry name" value="HECTc"/>
    <property type="match status" value="1"/>
</dbReference>
<dbReference type="Gene3D" id="3.30.2410.10">
    <property type="entry name" value="Hect, E3 ligase catalytic domain"/>
    <property type="match status" value="1"/>
</dbReference>
<evidence type="ECO:0000259" key="15">
    <source>
        <dbReference type="PROSITE" id="PS50020"/>
    </source>
</evidence>
<dbReference type="CDD" id="cd04033">
    <property type="entry name" value="C2_NEDD4_NEDD4L"/>
    <property type="match status" value="1"/>
</dbReference>
<evidence type="ECO:0000256" key="12">
    <source>
        <dbReference type="PROSITE-ProRule" id="PRU00104"/>
    </source>
</evidence>
<keyword evidence="7" id="KW-0677">Repeat</keyword>
<dbReference type="SUPFAM" id="SSF56204">
    <property type="entry name" value="Hect, E3 ligase catalytic domain"/>
    <property type="match status" value="1"/>
</dbReference>
<dbReference type="PIRSF" id="PIRSF001569">
    <property type="entry name" value="E3_ub_ligase_SMURF1"/>
    <property type="match status" value="1"/>
</dbReference>
<dbReference type="SUPFAM" id="SSF49562">
    <property type="entry name" value="C2 domain (Calcium/lipid-binding domain, CaLB)"/>
    <property type="match status" value="1"/>
</dbReference>
<dbReference type="SMART" id="SM00239">
    <property type="entry name" value="C2"/>
    <property type="match status" value="1"/>
</dbReference>
<comment type="catalytic activity">
    <reaction evidence="1 10">
        <text>S-ubiquitinyl-[E2 ubiquitin-conjugating enzyme]-L-cysteine + [acceptor protein]-L-lysine = [E2 ubiquitin-conjugating enzyme]-L-cysteine + N(6)-ubiquitinyl-[acceptor protein]-L-lysine.</text>
        <dbReference type="EC" id="2.3.2.26"/>
    </reaction>
</comment>
<evidence type="ECO:0000256" key="1">
    <source>
        <dbReference type="ARBA" id="ARBA00000885"/>
    </source>
</evidence>
<keyword evidence="8 10" id="KW-0833">Ubl conjugation pathway</keyword>
<feature type="compositionally biased region" description="Basic residues" evidence="13">
    <location>
        <begin position="23"/>
        <end position="35"/>
    </location>
</feature>
<protein>
    <recommendedName>
        <fullName evidence="10">E3 ubiquitin-protein ligase</fullName>
        <ecNumber evidence="10">2.3.2.26</ecNumber>
    </recommendedName>
</protein>
<dbReference type="GO" id="GO:0061630">
    <property type="term" value="F:ubiquitin protein ligase activity"/>
    <property type="evidence" value="ECO:0007669"/>
    <property type="project" value="UniProtKB-EC"/>
</dbReference>
<dbReference type="Gene3D" id="3.90.1750.10">
    <property type="entry name" value="Hect, E3 ligase catalytic domains"/>
    <property type="match status" value="1"/>
</dbReference>
<evidence type="ECO:0000256" key="4">
    <source>
        <dbReference type="ARBA" id="ARBA00022490"/>
    </source>
</evidence>
<dbReference type="GO" id="GO:0045879">
    <property type="term" value="P:negative regulation of smoothened signaling pathway"/>
    <property type="evidence" value="ECO:0007669"/>
    <property type="project" value="UniProtKB-ARBA"/>
</dbReference>
<dbReference type="FunFam" id="2.20.70.10:FF:000045">
    <property type="entry name" value="E3 ubiquitin-protein ligase NEDD4-like"/>
    <property type="match status" value="1"/>
</dbReference>
<evidence type="ECO:0000256" key="2">
    <source>
        <dbReference type="ARBA" id="ARBA00004496"/>
    </source>
</evidence>
<feature type="domain" description="WW" evidence="15">
    <location>
        <begin position="498"/>
        <end position="531"/>
    </location>
</feature>
<evidence type="ECO:0000256" key="5">
    <source>
        <dbReference type="ARBA" id="ARBA00022553"/>
    </source>
</evidence>
<feature type="region of interest" description="Disordered" evidence="13">
    <location>
        <begin position="383"/>
        <end position="446"/>
    </location>
</feature>
<keyword evidence="18" id="KW-1185">Reference proteome</keyword>
<dbReference type="GO" id="GO:0048260">
    <property type="term" value="P:positive regulation of receptor-mediated endocytosis"/>
    <property type="evidence" value="ECO:0007669"/>
    <property type="project" value="UniProtKB-ARBA"/>
</dbReference>
<evidence type="ECO:0000256" key="3">
    <source>
        <dbReference type="ARBA" id="ARBA00004906"/>
    </source>
</evidence>
<feature type="domain" description="C2" evidence="14">
    <location>
        <begin position="50"/>
        <end position="172"/>
    </location>
</feature>
<evidence type="ECO:0000256" key="10">
    <source>
        <dbReference type="PIRNR" id="PIRNR001569"/>
    </source>
</evidence>
<organism evidence="17 18">
    <name type="scientific">Gryllus longicercus</name>
    <dbReference type="NCBI Taxonomy" id="2509291"/>
    <lineage>
        <taxon>Eukaryota</taxon>
        <taxon>Metazoa</taxon>
        <taxon>Ecdysozoa</taxon>
        <taxon>Arthropoda</taxon>
        <taxon>Hexapoda</taxon>
        <taxon>Insecta</taxon>
        <taxon>Pterygota</taxon>
        <taxon>Neoptera</taxon>
        <taxon>Polyneoptera</taxon>
        <taxon>Orthoptera</taxon>
        <taxon>Ensifera</taxon>
        <taxon>Gryllidea</taxon>
        <taxon>Grylloidea</taxon>
        <taxon>Gryllidae</taxon>
        <taxon>Gryllinae</taxon>
        <taxon>Gryllus</taxon>
    </lineage>
</organism>
<dbReference type="Pfam" id="PF00168">
    <property type="entry name" value="C2"/>
    <property type="match status" value="1"/>
</dbReference>
<comment type="pathway">
    <text evidence="3 10">Protein modification; protein ubiquitination.</text>
</comment>
<feature type="region of interest" description="Disordered" evidence="13">
    <location>
        <begin position="473"/>
        <end position="503"/>
    </location>
</feature>
<keyword evidence="4" id="KW-0963">Cytoplasm</keyword>
<gene>
    <name evidence="17" type="ORF">R5R35_003098</name>
</gene>
<feature type="domain" description="WW" evidence="15">
    <location>
        <begin position="322"/>
        <end position="355"/>
    </location>
</feature>
<dbReference type="GO" id="GO:0005737">
    <property type="term" value="C:cytoplasm"/>
    <property type="evidence" value="ECO:0007669"/>
    <property type="project" value="UniProtKB-SubCell"/>
</dbReference>
<comment type="subcellular location">
    <subcellularLocation>
        <location evidence="2">Cytoplasm</location>
    </subcellularLocation>
</comment>
<evidence type="ECO:0000259" key="16">
    <source>
        <dbReference type="PROSITE" id="PS50237"/>
    </source>
</evidence>
<feature type="compositionally biased region" description="Acidic residues" evidence="13">
    <location>
        <begin position="221"/>
        <end position="231"/>
    </location>
</feature>
<evidence type="ECO:0000256" key="11">
    <source>
        <dbReference type="PIRSR" id="PIRSR001569-1"/>
    </source>
</evidence>
<dbReference type="FunFam" id="2.60.40.150:FF:000096">
    <property type="entry name" value="E3 ubiquitin-protein ligase Nedd-4"/>
    <property type="match status" value="1"/>
</dbReference>
<feature type="region of interest" description="Disordered" evidence="13">
    <location>
        <begin position="205"/>
        <end position="289"/>
    </location>
</feature>
<dbReference type="CDD" id="cd00201">
    <property type="entry name" value="WW"/>
    <property type="match status" value="3"/>
</dbReference>
<keyword evidence="9" id="KW-0832">Ubl conjugation</keyword>
<reference evidence="17 18" key="1">
    <citation type="submission" date="2024-03" db="EMBL/GenBank/DDBJ databases">
        <title>The genome assembly and annotation of the cricket Gryllus longicercus Weissman &amp; Gray.</title>
        <authorList>
            <person name="Szrajer S."/>
            <person name="Gray D."/>
            <person name="Ylla G."/>
        </authorList>
    </citation>
    <scope>NUCLEOTIDE SEQUENCE [LARGE SCALE GENOMIC DNA]</scope>
    <source>
        <strain evidence="17">DAG 2021-001</strain>
        <tissue evidence="17">Whole body minus gut</tissue>
    </source>
</reference>
<keyword evidence="5" id="KW-0597">Phosphoprotein</keyword>
<sequence length="925" mass="106141">MAAAASAAEPVVVDPGTPPQPPPRRRASWTGRRRSSTTSSTSSAPAIALSQRRNIFGLAPAMEEGTCELRLRVIAGHQLAKKDIFGASDPYVKIDLNTVNGDETIDSVLTKTKKKTLNPQWNEEFIFRVRPAEHKLVLQVFDENRLTRDDFLGMVEVPLSNLPKEQEGRTIPPKQHILRPRRLGVRSRVKGHLELYLAFIREPALGPESSHPSTAQPDSADGAESEWELVESEQTSQAVETPAQVRPQRPPRRSRVVRSGHGERVPQLTVSRQRPHQLLQPEQRAQRHAGAQLHRHATWEDWEILEQALPQLMFLQSQEQLPPLPSGWEERQDANGRTYYVNHIARTTQWERPTFLNTTQTDQIDRERNLESAATEFQRRFHISVDDVDSNQRPDNATVHQGGDGAATPSPAQTRREPTPVPRPSGQAQPGEQRVPSLGLNSEGLPTGWSMQVAPNGRVFFIDHNERATTWVDPRTGRASPMPNQNVAPSRRPEDELGPLPEGWEERVHTDGRIFFIDHNTRTTQWEDPRLSNPQIAGPAVPYSRDYKRKYEYLKSQLRKPNNVPNKFEIKVRRQNILEDSYRIISSVNRMELLKTKLWVEFEGEVGLDYGGLAREWFFLLSKEMFNPYYGLFEYSAMDNYTLQINPFSGVCNEEHLNYFKFIGRIAGMAVYHGKLLDAFFIRPFYKMMLGKTIDLKDMESVDSEYYNSLLWIKENDPSELELTFCVDEESFGHFSQRELKPDGANIPLTNENKDEYINLVIKWRFVSRVEDQMNAFLEGFNGLVPLNLVKIFDEHELELLMCGIQNIDVKDWKQNSLYKGDYHPNHIVVQWFWRVVLSFNNEMRARLLQFVTGTSRVPMNGFKELYGSNGPQLFTIEKWGQPENYPRAHTCFNRLDLPPYDSYQQLRDKLVKAIEGSQGFAGVD</sequence>
<feature type="compositionally biased region" description="Low complexity" evidence="13">
    <location>
        <begin position="1"/>
        <end position="15"/>
    </location>
</feature>
<evidence type="ECO:0000313" key="18">
    <source>
        <dbReference type="Proteomes" id="UP001378592"/>
    </source>
</evidence>
<dbReference type="FunFam" id="3.90.1750.10:FF:000026">
    <property type="entry name" value="E3 ubiquitin-protein ligase HACE1"/>
    <property type="match status" value="1"/>
</dbReference>
<dbReference type="InterPro" id="IPR024928">
    <property type="entry name" value="E3_ub_ligase_SMURF1"/>
</dbReference>
<evidence type="ECO:0000259" key="14">
    <source>
        <dbReference type="PROSITE" id="PS50004"/>
    </source>
</evidence>
<dbReference type="Gene3D" id="2.20.70.10">
    <property type="match status" value="2"/>
</dbReference>
<evidence type="ECO:0000256" key="6">
    <source>
        <dbReference type="ARBA" id="ARBA00022679"/>
    </source>
</evidence>
<name>A0AAN9VJF8_9ORTH</name>
<accession>A0AAN9VJF8</accession>
<dbReference type="InterPro" id="IPR000008">
    <property type="entry name" value="C2_dom"/>
</dbReference>
<dbReference type="Pfam" id="PF00397">
    <property type="entry name" value="WW"/>
    <property type="match status" value="3"/>
</dbReference>
<dbReference type="Gene3D" id="2.60.40.150">
    <property type="entry name" value="C2 domain"/>
    <property type="match status" value="1"/>
</dbReference>
<dbReference type="InterPro" id="IPR000569">
    <property type="entry name" value="HECT_dom"/>
</dbReference>
<dbReference type="Proteomes" id="UP001378592">
    <property type="component" value="Unassembled WGS sequence"/>
</dbReference>
<dbReference type="SUPFAM" id="SSF51045">
    <property type="entry name" value="WW domain"/>
    <property type="match status" value="3"/>
</dbReference>
<dbReference type="Gene3D" id="3.30.2160.10">
    <property type="entry name" value="Hect, E3 ligase catalytic domain"/>
    <property type="match status" value="1"/>
</dbReference>
<dbReference type="PANTHER" id="PTHR11254">
    <property type="entry name" value="HECT DOMAIN UBIQUITIN-PROTEIN LIGASE"/>
    <property type="match status" value="1"/>
</dbReference>
<dbReference type="EC" id="2.3.2.26" evidence="10"/>
<dbReference type="InterPro" id="IPR036020">
    <property type="entry name" value="WW_dom_sf"/>
</dbReference>
<evidence type="ECO:0000256" key="7">
    <source>
        <dbReference type="ARBA" id="ARBA00022737"/>
    </source>
</evidence>
<comment type="caution">
    <text evidence="17">The sequence shown here is derived from an EMBL/GenBank/DDBJ whole genome shotgun (WGS) entry which is preliminary data.</text>
</comment>
<dbReference type="PROSITE" id="PS50004">
    <property type="entry name" value="C2"/>
    <property type="match status" value="1"/>
</dbReference>
<dbReference type="GO" id="GO:0006511">
    <property type="term" value="P:ubiquitin-dependent protein catabolic process"/>
    <property type="evidence" value="ECO:0007669"/>
    <property type="project" value="InterPro"/>
</dbReference>
<feature type="domain" description="HECT" evidence="16">
    <location>
        <begin position="590"/>
        <end position="924"/>
    </location>
</feature>
<dbReference type="FunFam" id="2.20.70.10:FF:000017">
    <property type="entry name" value="E3 ubiquitin-protein ligase"/>
    <property type="match status" value="1"/>
</dbReference>
<dbReference type="InterPro" id="IPR050409">
    <property type="entry name" value="E3_ubiq-protein_ligase"/>
</dbReference>
<dbReference type="InterPro" id="IPR035892">
    <property type="entry name" value="C2_domain_sf"/>
</dbReference>
<dbReference type="FunFam" id="3.90.1750.10:FF:000001">
    <property type="entry name" value="E3 ubiquitin-protein ligase NEDD4-like"/>
    <property type="match status" value="1"/>
</dbReference>
<dbReference type="PANTHER" id="PTHR11254:SF440">
    <property type="entry name" value="E3 UBIQUITIN-PROTEIN LIGASE NEDD-4"/>
    <property type="match status" value="1"/>
</dbReference>
<dbReference type="PROSITE" id="PS50237">
    <property type="entry name" value="HECT"/>
    <property type="match status" value="1"/>
</dbReference>
<evidence type="ECO:0000313" key="17">
    <source>
        <dbReference type="EMBL" id="KAK7863722.1"/>
    </source>
</evidence>
<dbReference type="FunFam" id="3.30.2410.10:FF:000001">
    <property type="entry name" value="E3 ubiquitin-protein ligase NEDD4-like"/>
    <property type="match status" value="1"/>
</dbReference>
<feature type="active site" description="Glycyl thioester intermediate" evidence="11 12">
    <location>
        <position position="892"/>
    </location>
</feature>
<dbReference type="PRINTS" id="PR00360">
    <property type="entry name" value="C2DOMAIN"/>
</dbReference>
<dbReference type="FunFam" id="3.30.2160.10:FF:000001">
    <property type="entry name" value="E3 ubiquitin-protein ligase NEDD4-like"/>
    <property type="match status" value="1"/>
</dbReference>
<dbReference type="FunFam" id="2.20.70.10:FF:000037">
    <property type="entry name" value="E3 ubiquitin-protein ligase nedd-4"/>
    <property type="match status" value="1"/>
</dbReference>
<dbReference type="InterPro" id="IPR001202">
    <property type="entry name" value="WW_dom"/>
</dbReference>